<organism evidence="3 4">
    <name type="scientific">Streptomyces liangshanensis</name>
    <dbReference type="NCBI Taxonomy" id="2717324"/>
    <lineage>
        <taxon>Bacteria</taxon>
        <taxon>Bacillati</taxon>
        <taxon>Actinomycetota</taxon>
        <taxon>Actinomycetes</taxon>
        <taxon>Kitasatosporales</taxon>
        <taxon>Streptomycetaceae</taxon>
        <taxon>Streptomyces</taxon>
    </lineage>
</organism>
<dbReference type="InterPro" id="IPR050426">
    <property type="entry name" value="Glycosyltransferase_28"/>
</dbReference>
<evidence type="ECO:0000256" key="1">
    <source>
        <dbReference type="ARBA" id="ARBA00022679"/>
    </source>
</evidence>
<gene>
    <name evidence="3" type="ORF">HA039_19415</name>
</gene>
<evidence type="ECO:0000313" key="3">
    <source>
        <dbReference type="EMBL" id="QIQ07009.1"/>
    </source>
</evidence>
<dbReference type="PANTHER" id="PTHR48050">
    <property type="entry name" value="STEROL 3-BETA-GLUCOSYLTRANSFERASE"/>
    <property type="match status" value="1"/>
</dbReference>
<dbReference type="Pfam" id="PF06722">
    <property type="entry name" value="EryCIII-like_C"/>
    <property type="match status" value="1"/>
</dbReference>
<evidence type="ECO:0000313" key="4">
    <source>
        <dbReference type="Proteomes" id="UP000501179"/>
    </source>
</evidence>
<dbReference type="SUPFAM" id="SSF53756">
    <property type="entry name" value="UDP-Glycosyltransferase/glycogen phosphorylase"/>
    <property type="match status" value="1"/>
</dbReference>
<sequence length="223" mass="23419">MRPDDTVPGGGSGGGWEFAERWPLRAEHLTPEPGERPALFDDLPFEKTVYVTLGTGHGNLPGVLETMVRALHGERVNVVATVGTNGDPARFAGQPPYVRIERYVPQKRLLPYVDLVVCHAGAGTVLGAVAHGLPLVVAPLAADQYDIAAQVVRARVGLLADPGEAANAGGLSADAVRHAFRTVTGDEGFRERAAVVAGEIAAMPGPGEVVDRLVAYAGRRVHA</sequence>
<dbReference type="Gene3D" id="3.40.50.2000">
    <property type="entry name" value="Glycogen Phosphorylase B"/>
    <property type="match status" value="1"/>
</dbReference>
<proteinExistence type="predicted"/>
<dbReference type="GO" id="GO:0016757">
    <property type="term" value="F:glycosyltransferase activity"/>
    <property type="evidence" value="ECO:0007669"/>
    <property type="project" value="UniProtKB-ARBA"/>
</dbReference>
<dbReference type="PANTHER" id="PTHR48050:SF13">
    <property type="entry name" value="STEROL 3-BETA-GLUCOSYLTRANSFERASE UGT80A2"/>
    <property type="match status" value="1"/>
</dbReference>
<dbReference type="InterPro" id="IPR010610">
    <property type="entry name" value="EryCIII-like_C"/>
</dbReference>
<accession>A0A6G9H9U4</accession>
<dbReference type="EMBL" id="CP050177">
    <property type="protein sequence ID" value="QIQ07009.1"/>
    <property type="molecule type" value="Genomic_DNA"/>
</dbReference>
<feature type="domain" description="Erythromycin biosynthesis protein CIII-like C-terminal" evidence="2">
    <location>
        <begin position="90"/>
        <end position="215"/>
    </location>
</feature>
<name>A0A6G9H9U4_9ACTN</name>
<keyword evidence="1" id="KW-0808">Transferase</keyword>
<dbReference type="KEGG" id="slia:HA039_19415"/>
<protein>
    <recommendedName>
        <fullName evidence="2">Erythromycin biosynthesis protein CIII-like C-terminal domain-containing protein</fullName>
    </recommendedName>
</protein>
<dbReference type="AlphaFoldDB" id="A0A6G9H9U4"/>
<reference evidence="3 4" key="1">
    <citation type="submission" date="2020-03" db="EMBL/GenBank/DDBJ databases">
        <title>A novel species.</title>
        <authorList>
            <person name="Gao J."/>
        </authorList>
    </citation>
    <scope>NUCLEOTIDE SEQUENCE [LARGE SCALE GENOMIC DNA]</scope>
    <source>
        <strain evidence="3 4">QMT-12</strain>
    </source>
</reference>
<dbReference type="Proteomes" id="UP000501179">
    <property type="component" value="Chromosome"/>
</dbReference>
<keyword evidence="4" id="KW-1185">Reference proteome</keyword>
<evidence type="ECO:0000259" key="2">
    <source>
        <dbReference type="Pfam" id="PF06722"/>
    </source>
</evidence>